<name>A0A250WU88_9CHLO</name>
<dbReference type="AlphaFoldDB" id="A0A250WU88"/>
<evidence type="ECO:0000256" key="3">
    <source>
        <dbReference type="ARBA" id="ARBA00012224"/>
    </source>
</evidence>
<dbReference type="PROSITE" id="PS00868">
    <property type="entry name" value="CYS_MET_METAB_PP"/>
    <property type="match status" value="1"/>
</dbReference>
<accession>A0A250WU88</accession>
<comment type="cofactor">
    <cofactor evidence="1 12">
        <name>pyridoxal 5'-phosphate</name>
        <dbReference type="ChEBI" id="CHEBI:597326"/>
    </cofactor>
</comment>
<feature type="modified residue" description="N6-(pyridoxal phosphate)lysine" evidence="11">
    <location>
        <position position="216"/>
    </location>
</feature>
<evidence type="ECO:0000256" key="8">
    <source>
        <dbReference type="ARBA" id="ARBA00047213"/>
    </source>
</evidence>
<dbReference type="Gene3D" id="3.40.640.10">
    <property type="entry name" value="Type I PLP-dependent aspartate aminotransferase-like (Major domain)"/>
    <property type="match status" value="1"/>
</dbReference>
<comment type="caution">
    <text evidence="13">The sequence shown here is derived from an EMBL/GenBank/DDBJ whole genome shotgun (WGS) entry which is preliminary data.</text>
</comment>
<keyword evidence="7" id="KW-0456">Lyase</keyword>
<evidence type="ECO:0000256" key="6">
    <source>
        <dbReference type="ARBA" id="ARBA00023167"/>
    </source>
</evidence>
<dbReference type="InterPro" id="IPR054542">
    <property type="entry name" value="Cys_met_metab_PP"/>
</dbReference>
<dbReference type="OrthoDB" id="3512640at2759"/>
<dbReference type="PIRSF" id="PIRSF001434">
    <property type="entry name" value="CGS"/>
    <property type="match status" value="1"/>
</dbReference>
<evidence type="ECO:0000256" key="12">
    <source>
        <dbReference type="RuleBase" id="RU362118"/>
    </source>
</evidence>
<keyword evidence="4" id="KW-0028">Amino-acid biosynthesis</keyword>
<evidence type="ECO:0000256" key="9">
    <source>
        <dbReference type="ARBA" id="ARBA00052283"/>
    </source>
</evidence>
<dbReference type="EMBL" id="BEGY01000006">
    <property type="protein sequence ID" value="GAX74192.1"/>
    <property type="molecule type" value="Genomic_DNA"/>
</dbReference>
<keyword evidence="6" id="KW-0486">Methionine biosynthesis</keyword>
<dbReference type="Pfam" id="PF01053">
    <property type="entry name" value="Cys_Met_Meta_PP"/>
    <property type="match status" value="1"/>
</dbReference>
<reference evidence="13 14" key="1">
    <citation type="submission" date="2017-08" db="EMBL/GenBank/DDBJ databases">
        <title>Acidophilic green algal genome provides insights into adaptation to an acidic environment.</title>
        <authorList>
            <person name="Hirooka S."/>
            <person name="Hirose Y."/>
            <person name="Kanesaki Y."/>
            <person name="Higuchi S."/>
            <person name="Fujiwara T."/>
            <person name="Onuma R."/>
            <person name="Era A."/>
            <person name="Ohbayashi R."/>
            <person name="Uzuka A."/>
            <person name="Nozaki H."/>
            <person name="Yoshikawa H."/>
            <person name="Miyagishima S.Y."/>
        </authorList>
    </citation>
    <scope>NUCLEOTIDE SEQUENCE [LARGE SCALE GENOMIC DNA]</scope>
    <source>
        <strain evidence="13 14">NIES-2499</strain>
    </source>
</reference>
<comment type="catalytic activity">
    <reaction evidence="9">
        <text>L,L-cystathionine + H2O = L-homocysteine + pyruvate + NH4(+)</text>
        <dbReference type="Rhea" id="RHEA:13965"/>
        <dbReference type="ChEBI" id="CHEBI:15361"/>
        <dbReference type="ChEBI" id="CHEBI:15377"/>
        <dbReference type="ChEBI" id="CHEBI:28938"/>
        <dbReference type="ChEBI" id="CHEBI:58161"/>
        <dbReference type="ChEBI" id="CHEBI:58199"/>
    </reaction>
    <physiologicalReaction direction="left-to-right" evidence="9">
        <dbReference type="Rhea" id="RHEA:13966"/>
    </physiologicalReaction>
</comment>
<dbReference type="InterPro" id="IPR015422">
    <property type="entry name" value="PyrdxlP-dep_Trfase_small"/>
</dbReference>
<sequence length="460" mass="49251">MANNMDHDPSTASTSDNWSQLDVATKLVHGKSSVVDPYGSSGAPLWQTATFAQPSATTFGEYDYTRSGNPTRTILEEQLAALEGGDRAFCFTSGMAAIAVVCKLVSSGEHILAGEDIYGGTSRLLSQVVPTAGVSVSNVDMTDLESVQRGIIPGRTKLVLVESPTNPRMQICDIKAIADMAHAAGAICCVDNSIMAPVFQRPIDLGADMSMTSGTKYIGGHGDVTMGVLTIKGQELAKRVYFLQNAEGAGLAPFDCWLALRGLKTMSLRMERSAENCAKLAAYLSRHPLVRKINYAGLPDHPGYDIHVGQATSGGALLSFETGSVEASKVIVEETKLFKITVSFGNVNSLISLPCYMSHASIPAEVRAARGLPDDLVRISAGIEHVDDLIADLDQAMLKAMVKVGMKPETGKAEHDNALEGSQKHDNALEGSQKHLLLRIKELEEQVRELTMSGKHGNRH</sequence>
<gene>
    <name evidence="13" type="ORF">CEUSTIGMA_g1641.t1</name>
</gene>
<evidence type="ECO:0000313" key="14">
    <source>
        <dbReference type="Proteomes" id="UP000232323"/>
    </source>
</evidence>
<dbReference type="FunFam" id="3.40.640.10:FF:000009">
    <property type="entry name" value="Cystathionine gamma-synthase homolog"/>
    <property type="match status" value="1"/>
</dbReference>
<proteinExistence type="inferred from homology"/>
<comment type="similarity">
    <text evidence="2 12">Belongs to the trans-sulfuration enzymes family.</text>
</comment>
<dbReference type="STRING" id="1157962.A0A250WU88"/>
<dbReference type="GO" id="GO:0019346">
    <property type="term" value="P:transsulfuration"/>
    <property type="evidence" value="ECO:0007669"/>
    <property type="project" value="InterPro"/>
</dbReference>
<dbReference type="PANTHER" id="PTHR11808:SF50">
    <property type="entry name" value="CYSTATHIONINE BETA-LYASE"/>
    <property type="match status" value="1"/>
</dbReference>
<protein>
    <recommendedName>
        <fullName evidence="3">cysteine-S-conjugate beta-lyase</fullName>
        <ecNumber evidence="3">4.4.1.13</ecNumber>
    </recommendedName>
    <alternativeName>
        <fullName evidence="8">Cysteine-S-conjugate beta-lyase</fullName>
    </alternativeName>
</protein>
<dbReference type="NCBIfam" id="TIGR01329">
    <property type="entry name" value="cysta_beta_ly_E"/>
    <property type="match status" value="1"/>
</dbReference>
<dbReference type="GO" id="GO:0071266">
    <property type="term" value="P:'de novo' L-methionine biosynthetic process"/>
    <property type="evidence" value="ECO:0007669"/>
    <property type="project" value="InterPro"/>
</dbReference>
<evidence type="ECO:0000256" key="5">
    <source>
        <dbReference type="ARBA" id="ARBA00022898"/>
    </source>
</evidence>
<evidence type="ECO:0000256" key="11">
    <source>
        <dbReference type="PIRSR" id="PIRSR001434-2"/>
    </source>
</evidence>
<dbReference type="GO" id="GO:0047804">
    <property type="term" value="F:cysteine-S-conjugate beta-lyase activity"/>
    <property type="evidence" value="ECO:0007669"/>
    <property type="project" value="UniProtKB-EC"/>
</dbReference>
<dbReference type="PANTHER" id="PTHR11808">
    <property type="entry name" value="TRANS-SULFURATION ENZYME FAMILY MEMBER"/>
    <property type="match status" value="1"/>
</dbReference>
<evidence type="ECO:0000256" key="10">
    <source>
        <dbReference type="ARBA" id="ARBA00064715"/>
    </source>
</evidence>
<dbReference type="SUPFAM" id="SSF53383">
    <property type="entry name" value="PLP-dependent transferases"/>
    <property type="match status" value="1"/>
</dbReference>
<evidence type="ECO:0000256" key="7">
    <source>
        <dbReference type="ARBA" id="ARBA00023239"/>
    </source>
</evidence>
<dbReference type="InterPro" id="IPR000277">
    <property type="entry name" value="Cys/Met-Metab_PyrdxlP-dep_enz"/>
</dbReference>
<dbReference type="CDD" id="cd00614">
    <property type="entry name" value="CGS_like"/>
    <property type="match status" value="1"/>
</dbReference>
<dbReference type="InterPro" id="IPR015421">
    <property type="entry name" value="PyrdxlP-dep_Trfase_major"/>
</dbReference>
<dbReference type="GO" id="GO:0030170">
    <property type="term" value="F:pyridoxal phosphate binding"/>
    <property type="evidence" value="ECO:0007669"/>
    <property type="project" value="InterPro"/>
</dbReference>
<evidence type="ECO:0000256" key="4">
    <source>
        <dbReference type="ARBA" id="ARBA00022605"/>
    </source>
</evidence>
<evidence type="ECO:0000256" key="2">
    <source>
        <dbReference type="ARBA" id="ARBA00009077"/>
    </source>
</evidence>
<dbReference type="InterPro" id="IPR015424">
    <property type="entry name" value="PyrdxlP-dep_Trfase"/>
</dbReference>
<dbReference type="Proteomes" id="UP000232323">
    <property type="component" value="Unassembled WGS sequence"/>
</dbReference>
<organism evidence="13 14">
    <name type="scientific">Chlamydomonas eustigma</name>
    <dbReference type="NCBI Taxonomy" id="1157962"/>
    <lineage>
        <taxon>Eukaryota</taxon>
        <taxon>Viridiplantae</taxon>
        <taxon>Chlorophyta</taxon>
        <taxon>core chlorophytes</taxon>
        <taxon>Chlorophyceae</taxon>
        <taxon>CS clade</taxon>
        <taxon>Chlamydomonadales</taxon>
        <taxon>Chlamydomonadaceae</taxon>
        <taxon>Chlamydomonas</taxon>
    </lineage>
</organism>
<dbReference type="EC" id="4.4.1.13" evidence="3"/>
<keyword evidence="5 11" id="KW-0663">Pyridoxal phosphate</keyword>
<keyword evidence="14" id="KW-1185">Reference proteome</keyword>
<dbReference type="Gene3D" id="3.90.1150.10">
    <property type="entry name" value="Aspartate Aminotransferase, domain 1"/>
    <property type="match status" value="1"/>
</dbReference>
<dbReference type="InterPro" id="IPR006238">
    <property type="entry name" value="Cys_b_lyase_euk"/>
</dbReference>
<evidence type="ECO:0000313" key="13">
    <source>
        <dbReference type="EMBL" id="GAX74192.1"/>
    </source>
</evidence>
<comment type="subunit">
    <text evidence="10">Forms homodimers. May form homotetramers from two homodimers.</text>
</comment>
<dbReference type="GO" id="GO:0005737">
    <property type="term" value="C:cytoplasm"/>
    <property type="evidence" value="ECO:0007669"/>
    <property type="project" value="TreeGrafter"/>
</dbReference>
<dbReference type="FunFam" id="3.90.1150.10:FF:000033">
    <property type="entry name" value="Cystathionine gamma-synthase"/>
    <property type="match status" value="1"/>
</dbReference>
<evidence type="ECO:0000256" key="1">
    <source>
        <dbReference type="ARBA" id="ARBA00001933"/>
    </source>
</evidence>